<dbReference type="SFLD" id="SFLDG01129">
    <property type="entry name" value="C1.5:_HAD__Beta-PGM__Phosphata"/>
    <property type="match status" value="1"/>
</dbReference>
<evidence type="ECO:0000313" key="1">
    <source>
        <dbReference type="EMBL" id="ANZ36734.1"/>
    </source>
</evidence>
<dbReference type="PANTHER" id="PTHR46649">
    <property type="match status" value="1"/>
</dbReference>
<dbReference type="NCBIfam" id="TIGR01549">
    <property type="entry name" value="HAD-SF-IA-v1"/>
    <property type="match status" value="1"/>
</dbReference>
<dbReference type="STRING" id="1586287.BBK82_12295"/>
<dbReference type="InterPro" id="IPR006439">
    <property type="entry name" value="HAD-SF_hydro_IA"/>
</dbReference>
<dbReference type="Pfam" id="PF00702">
    <property type="entry name" value="Hydrolase"/>
    <property type="match status" value="1"/>
</dbReference>
<dbReference type="SFLD" id="SFLDS00003">
    <property type="entry name" value="Haloacid_Dehalogenase"/>
    <property type="match status" value="1"/>
</dbReference>
<dbReference type="RefSeq" id="WP_065915133.1">
    <property type="nucleotide sequence ID" value="NZ_CP016793.1"/>
</dbReference>
<organism evidence="1 2">
    <name type="scientific">Lentzea guizhouensis</name>
    <dbReference type="NCBI Taxonomy" id="1586287"/>
    <lineage>
        <taxon>Bacteria</taxon>
        <taxon>Bacillati</taxon>
        <taxon>Actinomycetota</taxon>
        <taxon>Actinomycetes</taxon>
        <taxon>Pseudonocardiales</taxon>
        <taxon>Pseudonocardiaceae</taxon>
        <taxon>Lentzea</taxon>
    </lineage>
</organism>
<dbReference type="InterPro" id="IPR023214">
    <property type="entry name" value="HAD_sf"/>
</dbReference>
<accession>A0A1B2HG86</accession>
<protein>
    <submittedName>
        <fullName evidence="1">Haloacid dehalogenase</fullName>
    </submittedName>
</protein>
<dbReference type="EMBL" id="CP016793">
    <property type="protein sequence ID" value="ANZ36734.1"/>
    <property type="molecule type" value="Genomic_DNA"/>
</dbReference>
<keyword evidence="2" id="KW-1185">Reference proteome</keyword>
<dbReference type="InterPro" id="IPR036412">
    <property type="entry name" value="HAD-like_sf"/>
</dbReference>
<name>A0A1B2HG86_9PSEU</name>
<evidence type="ECO:0000313" key="2">
    <source>
        <dbReference type="Proteomes" id="UP000093053"/>
    </source>
</evidence>
<dbReference type="NCBIfam" id="TIGR01509">
    <property type="entry name" value="HAD-SF-IA-v3"/>
    <property type="match status" value="1"/>
</dbReference>
<gene>
    <name evidence="1" type="ORF">BBK82_12295</name>
</gene>
<dbReference type="Gene3D" id="3.40.50.1000">
    <property type="entry name" value="HAD superfamily/HAD-like"/>
    <property type="match status" value="1"/>
</dbReference>
<dbReference type="OrthoDB" id="3362560at2"/>
<sequence length="207" mass="22757">MTIRAALFDFSGTLFRLEHPDLESNGDLMRALTAPVGIADGIDPELADAWNRRDLDPEVHRWVHVKVLRDALVPDAEALYDQLLSPESWRPYPDTKATLEHLADVPVAVVSNIGWDIRAVFELYGMTHLVDEFVLSYEEGVIKPDPKIFTTACERLGIAPQDAVMVGDSQEADGGAEAIGCAFRLVNPVPTSDRPTALLDVARTIPV</sequence>
<dbReference type="AlphaFoldDB" id="A0A1B2HG86"/>
<dbReference type="SUPFAM" id="SSF56784">
    <property type="entry name" value="HAD-like"/>
    <property type="match status" value="1"/>
</dbReference>
<dbReference type="PRINTS" id="PR00413">
    <property type="entry name" value="HADHALOGNASE"/>
</dbReference>
<proteinExistence type="predicted"/>
<reference evidence="1 2" key="1">
    <citation type="submission" date="2016-07" db="EMBL/GenBank/DDBJ databases">
        <title>Complete genome sequence of the Lentzea guizhouensis DHS C013.</title>
        <authorList>
            <person name="Cao C."/>
        </authorList>
    </citation>
    <scope>NUCLEOTIDE SEQUENCE [LARGE SCALE GENOMIC DNA]</scope>
    <source>
        <strain evidence="1 2">DHS C013</strain>
    </source>
</reference>
<dbReference type="PANTHER" id="PTHR46649:SF4">
    <property type="entry name" value="HALOACID DEHALOGENASE-LIKE HYDROLASE (HAD) SUPERFAMILY PROTEIN"/>
    <property type="match status" value="1"/>
</dbReference>
<dbReference type="KEGG" id="led:BBK82_12295"/>
<dbReference type="Proteomes" id="UP000093053">
    <property type="component" value="Chromosome"/>
</dbReference>